<name>A0A8X6W9C7_TRICX</name>
<dbReference type="Proteomes" id="UP000887159">
    <property type="component" value="Unassembled WGS sequence"/>
</dbReference>
<dbReference type="AlphaFoldDB" id="A0A8X6W9C7"/>
<evidence type="ECO:0000313" key="3">
    <source>
        <dbReference type="Proteomes" id="UP000887159"/>
    </source>
</evidence>
<dbReference type="EMBL" id="BMAU01021394">
    <property type="protein sequence ID" value="GFY30609.1"/>
    <property type="molecule type" value="Genomic_DNA"/>
</dbReference>
<feature type="compositionally biased region" description="Polar residues" evidence="1">
    <location>
        <begin position="35"/>
        <end position="50"/>
    </location>
</feature>
<accession>A0A8X6W9C7</accession>
<evidence type="ECO:0000313" key="2">
    <source>
        <dbReference type="EMBL" id="GFY30609.1"/>
    </source>
</evidence>
<gene>
    <name evidence="2" type="ORF">TNCV_3117711</name>
</gene>
<evidence type="ECO:0000256" key="1">
    <source>
        <dbReference type="SAM" id="MobiDB-lite"/>
    </source>
</evidence>
<reference evidence="2" key="1">
    <citation type="submission" date="2020-08" db="EMBL/GenBank/DDBJ databases">
        <title>Multicomponent nature underlies the extraordinary mechanical properties of spider dragline silk.</title>
        <authorList>
            <person name="Kono N."/>
            <person name="Nakamura H."/>
            <person name="Mori M."/>
            <person name="Yoshida Y."/>
            <person name="Ohtoshi R."/>
            <person name="Malay A.D."/>
            <person name="Moran D.A.P."/>
            <person name="Tomita M."/>
            <person name="Numata K."/>
            <person name="Arakawa K."/>
        </authorList>
    </citation>
    <scope>NUCLEOTIDE SEQUENCE</scope>
</reference>
<comment type="caution">
    <text evidence="2">The sequence shown here is derived from an EMBL/GenBank/DDBJ whole genome shotgun (WGS) entry which is preliminary data.</text>
</comment>
<keyword evidence="3" id="KW-1185">Reference proteome</keyword>
<organism evidence="2 3">
    <name type="scientific">Trichonephila clavipes</name>
    <name type="common">Golden silk orbweaver</name>
    <name type="synonym">Nephila clavipes</name>
    <dbReference type="NCBI Taxonomy" id="2585209"/>
    <lineage>
        <taxon>Eukaryota</taxon>
        <taxon>Metazoa</taxon>
        <taxon>Ecdysozoa</taxon>
        <taxon>Arthropoda</taxon>
        <taxon>Chelicerata</taxon>
        <taxon>Arachnida</taxon>
        <taxon>Araneae</taxon>
        <taxon>Araneomorphae</taxon>
        <taxon>Entelegynae</taxon>
        <taxon>Araneoidea</taxon>
        <taxon>Nephilidae</taxon>
        <taxon>Trichonephila</taxon>
    </lineage>
</organism>
<sequence length="91" mass="10415">MFIDTHYLQRDSRTDNLEDQSTLVQVRKELSSTQFRSKGTGRLTAQSSSGPHGLSDAEFSVSLRRCRKSRNGCYKNDHWTFFPDPTICPCL</sequence>
<proteinExistence type="predicted"/>
<feature type="region of interest" description="Disordered" evidence="1">
    <location>
        <begin position="35"/>
        <end position="55"/>
    </location>
</feature>
<protein>
    <submittedName>
        <fullName evidence="2">Uncharacterized protein</fullName>
    </submittedName>
</protein>